<dbReference type="InterPro" id="IPR000222">
    <property type="entry name" value="PP2C_BS"/>
</dbReference>
<dbReference type="CDD" id="cd00143">
    <property type="entry name" value="PP2Cc"/>
    <property type="match status" value="1"/>
</dbReference>
<dbReference type="GO" id="GO:0046872">
    <property type="term" value="F:metal ion binding"/>
    <property type="evidence" value="ECO:0007669"/>
    <property type="project" value="UniProtKB-KW"/>
</dbReference>
<dbReference type="Proteomes" id="UP000321570">
    <property type="component" value="Unassembled WGS sequence"/>
</dbReference>
<keyword evidence="7 9" id="KW-0904">Protein phosphatase</keyword>
<dbReference type="PANTHER" id="PTHR13832:SF565">
    <property type="entry name" value="AT28366P-RELATED"/>
    <property type="match status" value="1"/>
</dbReference>
<dbReference type="InterPro" id="IPR036457">
    <property type="entry name" value="PPM-type-like_dom_sf"/>
</dbReference>
<dbReference type="Proteomes" id="UP000274504">
    <property type="component" value="Unassembled WGS sequence"/>
</dbReference>
<keyword evidence="14" id="KW-1185">Reference proteome</keyword>
<dbReference type="InterPro" id="IPR001932">
    <property type="entry name" value="PPM-type_phosphatase-like_dom"/>
</dbReference>
<reference evidence="11 13" key="2">
    <citation type="submission" date="2018-11" db="EMBL/GenBank/DDBJ databases">
        <authorList>
            <consortium name="Pathogen Informatics"/>
        </authorList>
    </citation>
    <scope>NUCLEOTIDE SEQUENCE [LARGE SCALE GENOMIC DNA]</scope>
</reference>
<evidence type="ECO:0000313" key="13">
    <source>
        <dbReference type="Proteomes" id="UP000274504"/>
    </source>
</evidence>
<dbReference type="InterPro" id="IPR015655">
    <property type="entry name" value="PP2C"/>
</dbReference>
<evidence type="ECO:0000256" key="9">
    <source>
        <dbReference type="RuleBase" id="RU003465"/>
    </source>
</evidence>
<dbReference type="EC" id="3.1.3.16" evidence="4"/>
<comment type="cofactor">
    <cofactor evidence="2">
        <name>Mg(2+)</name>
        <dbReference type="ChEBI" id="CHEBI:18420"/>
    </cofactor>
</comment>
<dbReference type="OrthoDB" id="10264738at2759"/>
<evidence type="ECO:0000256" key="3">
    <source>
        <dbReference type="ARBA" id="ARBA00006702"/>
    </source>
</evidence>
<evidence type="ECO:0000259" key="10">
    <source>
        <dbReference type="PROSITE" id="PS51746"/>
    </source>
</evidence>
<organism evidence="15">
    <name type="scientific">Hymenolepis diminuta</name>
    <name type="common">Rat tapeworm</name>
    <dbReference type="NCBI Taxonomy" id="6216"/>
    <lineage>
        <taxon>Eukaryota</taxon>
        <taxon>Metazoa</taxon>
        <taxon>Spiralia</taxon>
        <taxon>Lophotrochozoa</taxon>
        <taxon>Platyhelminthes</taxon>
        <taxon>Cestoda</taxon>
        <taxon>Eucestoda</taxon>
        <taxon>Cyclophyllidea</taxon>
        <taxon>Hymenolepididae</taxon>
        <taxon>Hymenolepis</taxon>
    </lineage>
</organism>
<dbReference type="PROSITE" id="PS51746">
    <property type="entry name" value="PPM_2"/>
    <property type="match status" value="1"/>
</dbReference>
<evidence type="ECO:0000313" key="12">
    <source>
        <dbReference type="EMBL" id="VUZ53180.1"/>
    </source>
</evidence>
<evidence type="ECO:0000256" key="6">
    <source>
        <dbReference type="ARBA" id="ARBA00022801"/>
    </source>
</evidence>
<sequence length="357" mass="38474">MGQLISGPVTFKDTKMWQNSQFMVAASSMQGWRVRMEDAYACFLNLPSLLNESASSTSSRSNSTAYFAVFDGHGGTKISEYAASNLHTKIMAQPAYAQGDLVEAMRSGVLKLDAEMQAKFAGHSSPQPTSKHSSATSDSLELPYLEDAKLLSGMDVGGSTCIALLLRGNCVYCANCGDSRAVLSRQGLAEALSVDHKPTMVSEWSRIVAAGGWVAANRVNGNLALSRALGDFVYKRNAALAAEEQIVSAEPDITQCELRLAETDEFIVIGCDGIWDVMTNQEVISYVRSRLANGESPDMICEELMMHCLAPNCNPNGLGCDNMTVIIVCFLNGGTLEDFKERCSRQCPIGDAIDVTS</sequence>
<gene>
    <name evidence="11" type="ORF">HDID_LOCUS2338</name>
    <name evidence="12" type="ORF">WMSIL1_LOCUS11821</name>
</gene>
<dbReference type="PANTHER" id="PTHR13832">
    <property type="entry name" value="PROTEIN PHOSPHATASE 2C"/>
    <property type="match status" value="1"/>
</dbReference>
<evidence type="ECO:0000256" key="5">
    <source>
        <dbReference type="ARBA" id="ARBA00022723"/>
    </source>
</evidence>
<evidence type="ECO:0000256" key="2">
    <source>
        <dbReference type="ARBA" id="ARBA00001946"/>
    </source>
</evidence>
<dbReference type="WBParaSite" id="HDID_0000233401-mRNA-1">
    <property type="protein sequence ID" value="HDID_0000233401-mRNA-1"/>
    <property type="gene ID" value="HDID_0000233401"/>
</dbReference>
<dbReference type="Pfam" id="PF00481">
    <property type="entry name" value="PP2C"/>
    <property type="match status" value="1"/>
</dbReference>
<feature type="domain" description="PPM-type phosphatase" evidence="10">
    <location>
        <begin position="23"/>
        <end position="330"/>
    </location>
</feature>
<dbReference type="Gene3D" id="3.60.40.10">
    <property type="entry name" value="PPM-type phosphatase domain"/>
    <property type="match status" value="1"/>
</dbReference>
<keyword evidence="8" id="KW-0464">Manganese</keyword>
<evidence type="ECO:0000313" key="14">
    <source>
        <dbReference type="Proteomes" id="UP000321570"/>
    </source>
</evidence>
<reference evidence="12 14" key="3">
    <citation type="submission" date="2019-07" db="EMBL/GenBank/DDBJ databases">
        <authorList>
            <person name="Jastrzebski P J."/>
            <person name="Paukszto L."/>
            <person name="Jastrzebski P J."/>
        </authorList>
    </citation>
    <scope>NUCLEOTIDE SEQUENCE [LARGE SCALE GENOMIC DNA]</scope>
    <source>
        <strain evidence="12 14">WMS-il1</strain>
    </source>
</reference>
<comment type="cofactor">
    <cofactor evidence="1">
        <name>Mn(2+)</name>
        <dbReference type="ChEBI" id="CHEBI:29035"/>
    </cofactor>
</comment>
<protein>
    <recommendedName>
        <fullName evidence="4">protein-serine/threonine phosphatase</fullName>
        <ecNumber evidence="4">3.1.3.16</ecNumber>
    </recommendedName>
</protein>
<dbReference type="SUPFAM" id="SSF81606">
    <property type="entry name" value="PP2C-like"/>
    <property type="match status" value="1"/>
</dbReference>
<evidence type="ECO:0000256" key="7">
    <source>
        <dbReference type="ARBA" id="ARBA00022912"/>
    </source>
</evidence>
<dbReference type="SMART" id="SM00332">
    <property type="entry name" value="PP2Cc"/>
    <property type="match status" value="1"/>
</dbReference>
<dbReference type="GO" id="GO:0004722">
    <property type="term" value="F:protein serine/threonine phosphatase activity"/>
    <property type="evidence" value="ECO:0007669"/>
    <property type="project" value="UniProtKB-EC"/>
</dbReference>
<dbReference type="STRING" id="6216.A0A0R3SCL5"/>
<proteinExistence type="inferred from homology"/>
<evidence type="ECO:0000256" key="8">
    <source>
        <dbReference type="ARBA" id="ARBA00023211"/>
    </source>
</evidence>
<evidence type="ECO:0000256" key="1">
    <source>
        <dbReference type="ARBA" id="ARBA00001936"/>
    </source>
</evidence>
<evidence type="ECO:0000313" key="11">
    <source>
        <dbReference type="EMBL" id="VDL19799.1"/>
    </source>
</evidence>
<comment type="similarity">
    <text evidence="3 9">Belongs to the PP2C family.</text>
</comment>
<name>A0A0R3SCL5_HYMDI</name>
<dbReference type="EMBL" id="UYSG01000561">
    <property type="protein sequence ID" value="VDL19799.1"/>
    <property type="molecule type" value="Genomic_DNA"/>
</dbReference>
<evidence type="ECO:0000313" key="15">
    <source>
        <dbReference type="WBParaSite" id="HDID_0000233401-mRNA-1"/>
    </source>
</evidence>
<keyword evidence="6 9" id="KW-0378">Hydrolase</keyword>
<dbReference type="PROSITE" id="PS01032">
    <property type="entry name" value="PPM_1"/>
    <property type="match status" value="1"/>
</dbReference>
<evidence type="ECO:0000256" key="4">
    <source>
        <dbReference type="ARBA" id="ARBA00013081"/>
    </source>
</evidence>
<dbReference type="AlphaFoldDB" id="A0A0R3SCL5"/>
<dbReference type="EMBL" id="CABIJS010000555">
    <property type="protein sequence ID" value="VUZ53180.1"/>
    <property type="molecule type" value="Genomic_DNA"/>
</dbReference>
<keyword evidence="5" id="KW-0479">Metal-binding</keyword>
<accession>A0A0R3SCL5</accession>
<reference evidence="15" key="1">
    <citation type="submission" date="2017-02" db="UniProtKB">
        <authorList>
            <consortium name="WormBaseParasite"/>
        </authorList>
    </citation>
    <scope>IDENTIFICATION</scope>
</reference>